<proteinExistence type="inferred from homology"/>
<dbReference type="GO" id="GO:0030649">
    <property type="term" value="P:aminoglycoside antibiotic catabolic process"/>
    <property type="evidence" value="ECO:0007669"/>
    <property type="project" value="TreeGrafter"/>
</dbReference>
<dbReference type="InterPro" id="IPR022902">
    <property type="entry name" value="NAcTrfase_Eis"/>
</dbReference>
<dbReference type="Pfam" id="PF13530">
    <property type="entry name" value="SCP2_2"/>
    <property type="match status" value="1"/>
</dbReference>
<dbReference type="Gene3D" id="3.30.1050.10">
    <property type="entry name" value="SCP2 sterol-binding domain"/>
    <property type="match status" value="1"/>
</dbReference>
<dbReference type="PROSITE" id="PS51186">
    <property type="entry name" value="GNAT"/>
    <property type="match status" value="1"/>
</dbReference>
<dbReference type="HAMAP" id="MF_01812">
    <property type="entry name" value="Eis"/>
    <property type="match status" value="1"/>
</dbReference>
<feature type="active site" description="Proton donor" evidence="4">
    <location>
        <position position="126"/>
    </location>
</feature>
<dbReference type="NCBIfam" id="NF002367">
    <property type="entry name" value="PRK01346.1-4"/>
    <property type="match status" value="1"/>
</dbReference>
<feature type="active site" description="Proton acceptor; via carboxylate" evidence="4">
    <location>
        <position position="403"/>
    </location>
</feature>
<evidence type="ECO:0000259" key="5">
    <source>
        <dbReference type="PROSITE" id="PS51186"/>
    </source>
</evidence>
<dbReference type="Pfam" id="PF13527">
    <property type="entry name" value="Acetyltransf_9"/>
    <property type="match status" value="1"/>
</dbReference>
<dbReference type="InterPro" id="IPR051554">
    <property type="entry name" value="Acetyltransferase_Eis"/>
</dbReference>
<evidence type="ECO:0000256" key="1">
    <source>
        <dbReference type="ARBA" id="ARBA00009213"/>
    </source>
</evidence>
<name>A0A4Q7JDP9_9PSEU</name>
<dbReference type="InterPro" id="IPR041380">
    <property type="entry name" value="Acetyltransf_17"/>
</dbReference>
<keyword evidence="2 4" id="KW-0808">Transferase</keyword>
<dbReference type="SUPFAM" id="SSF55729">
    <property type="entry name" value="Acyl-CoA N-acyltransferases (Nat)"/>
    <property type="match status" value="1"/>
</dbReference>
<dbReference type="OrthoDB" id="8399956at2"/>
<dbReference type="PANTHER" id="PTHR37817">
    <property type="entry name" value="N-ACETYLTRANSFERASE EIS"/>
    <property type="match status" value="1"/>
</dbReference>
<evidence type="ECO:0000256" key="2">
    <source>
        <dbReference type="ARBA" id="ARBA00022679"/>
    </source>
</evidence>
<dbReference type="PANTHER" id="PTHR37817:SF1">
    <property type="entry name" value="N-ACETYLTRANSFERASE EIS"/>
    <property type="match status" value="1"/>
</dbReference>
<comment type="similarity">
    <text evidence="1 4">Belongs to the acetyltransferase Eis family.</text>
</comment>
<dbReference type="EMBL" id="SFCC01000001">
    <property type="protein sequence ID" value="RZQ66020.1"/>
    <property type="molecule type" value="Genomic_DNA"/>
</dbReference>
<reference evidence="6 7" key="1">
    <citation type="submission" date="2019-02" db="EMBL/GenBank/DDBJ databases">
        <title>Draft genome sequence of Amycolatopsis sp. 8-3EHSu isolated from roots of Suaeda maritima.</title>
        <authorList>
            <person name="Duangmal K."/>
            <person name="Chantavorakit T."/>
        </authorList>
    </citation>
    <scope>NUCLEOTIDE SEQUENCE [LARGE SCALE GENOMIC DNA]</scope>
    <source>
        <strain evidence="6 7">8-3EHSu</strain>
    </source>
</reference>
<dbReference type="GO" id="GO:0034069">
    <property type="term" value="F:aminoglycoside N-acetyltransferase activity"/>
    <property type="evidence" value="ECO:0007669"/>
    <property type="project" value="TreeGrafter"/>
</dbReference>
<comment type="subunit">
    <text evidence="4">Homohexamer; trimer of dimers.</text>
</comment>
<feature type="binding site" evidence="4">
    <location>
        <begin position="85"/>
        <end position="87"/>
    </location>
    <ligand>
        <name>acetyl-CoA</name>
        <dbReference type="ChEBI" id="CHEBI:57288"/>
    </ligand>
</feature>
<comment type="caution">
    <text evidence="6">The sequence shown here is derived from an EMBL/GenBank/DDBJ whole genome shotgun (WGS) entry which is preliminary data.</text>
</comment>
<dbReference type="InterPro" id="IPR036527">
    <property type="entry name" value="SCP2_sterol-bd_dom_sf"/>
</dbReference>
<accession>A0A4Q7JDP9</accession>
<organism evidence="6 7">
    <name type="scientific">Amycolatopsis suaedae</name>
    <dbReference type="NCBI Taxonomy" id="2510978"/>
    <lineage>
        <taxon>Bacteria</taxon>
        <taxon>Bacillati</taxon>
        <taxon>Actinomycetota</taxon>
        <taxon>Actinomycetes</taxon>
        <taxon>Pseudonocardiales</taxon>
        <taxon>Pseudonocardiaceae</taxon>
        <taxon>Amycolatopsis</taxon>
    </lineage>
</organism>
<dbReference type="Pfam" id="PF17668">
    <property type="entry name" value="Acetyltransf_17"/>
    <property type="match status" value="1"/>
</dbReference>
<dbReference type="InterPro" id="IPR000182">
    <property type="entry name" value="GNAT_dom"/>
</dbReference>
<evidence type="ECO:0000256" key="3">
    <source>
        <dbReference type="ARBA" id="ARBA00023315"/>
    </source>
</evidence>
<feature type="domain" description="N-acetyltransferase" evidence="5">
    <location>
        <begin position="4"/>
        <end position="156"/>
    </location>
</feature>
<dbReference type="SUPFAM" id="SSF55718">
    <property type="entry name" value="SCP-like"/>
    <property type="match status" value="1"/>
</dbReference>
<keyword evidence="7" id="KW-1185">Reference proteome</keyword>
<dbReference type="Proteomes" id="UP000292003">
    <property type="component" value="Unassembled WGS sequence"/>
</dbReference>
<protein>
    <submittedName>
        <fullName evidence="6">GNAT family N-acetyltransferase</fullName>
    </submittedName>
</protein>
<keyword evidence="3 4" id="KW-0012">Acyltransferase</keyword>
<gene>
    <name evidence="6" type="ORF">EWH70_02855</name>
</gene>
<feature type="binding site" evidence="4">
    <location>
        <begin position="121"/>
        <end position="122"/>
    </location>
    <ligand>
        <name>acetyl-CoA</name>
        <dbReference type="ChEBI" id="CHEBI:57288"/>
    </ligand>
</feature>
<dbReference type="Gene3D" id="3.40.630.30">
    <property type="match status" value="2"/>
</dbReference>
<dbReference type="InterPro" id="IPR016181">
    <property type="entry name" value="Acyl_CoA_acyltransferase"/>
</dbReference>
<dbReference type="InterPro" id="IPR025559">
    <property type="entry name" value="Eis_dom"/>
</dbReference>
<evidence type="ECO:0000313" key="7">
    <source>
        <dbReference type="Proteomes" id="UP000292003"/>
    </source>
</evidence>
<feature type="binding site" evidence="4">
    <location>
        <begin position="93"/>
        <end position="98"/>
    </location>
    <ligand>
        <name>acetyl-CoA</name>
        <dbReference type="ChEBI" id="CHEBI:57288"/>
    </ligand>
</feature>
<dbReference type="RefSeq" id="WP_130473589.1">
    <property type="nucleotide sequence ID" value="NZ_SFCC01000001.1"/>
</dbReference>
<evidence type="ECO:0000313" key="6">
    <source>
        <dbReference type="EMBL" id="RZQ66020.1"/>
    </source>
</evidence>
<sequence>MTEFTVERARAGDERALFDLIATALHRPAPHDDLWERCDPSVYSLDRKFAAYTPDGEPLGFTGSFRSDLAVPGGALVPAAAVDGVAVRADSTRRGILTGLMDRQLRDCADRGEVAAMLHASEATIYGRFGYGVAVKAAEVVVDSRRARLRPGVPLSGSVRMVDPERDPGLLPRAYRRVGPHRPGMMTRPDAWWQRGRHLVLGRGGHHAAVHFDDAGEPDGFVVYKPAASDHHGHVNSLWVRELHGADLGVRLNLWRFLLSIDLIEDIHAGGRPVDEPLDLVLTDPRAFRITDVEDSLWLRLVDVPAALAARTYGAAEPVLVGVTDRQLPANSGCYRVGPDGVERVSADPELEVDVETLAMLYLGHWRASLLGQTGRLGANPDVLARADVLFTTAEPPWNGTGF</sequence>
<evidence type="ECO:0000256" key="4">
    <source>
        <dbReference type="HAMAP-Rule" id="MF_01812"/>
    </source>
</evidence>
<dbReference type="AlphaFoldDB" id="A0A4Q7JDP9"/>